<keyword evidence="4 6" id="KW-1133">Transmembrane helix</keyword>
<dbReference type="InterPro" id="IPR030184">
    <property type="entry name" value="WAT1-related"/>
</dbReference>
<evidence type="ECO:0000256" key="7">
    <source>
        <dbReference type="SAM" id="MobiDB-lite"/>
    </source>
</evidence>
<dbReference type="GO" id="GO:0022857">
    <property type="term" value="F:transmembrane transporter activity"/>
    <property type="evidence" value="ECO:0007669"/>
    <property type="project" value="InterPro"/>
</dbReference>
<dbReference type="AlphaFoldDB" id="A0A540MFU1"/>
<feature type="transmembrane region" description="Helical" evidence="6">
    <location>
        <begin position="94"/>
        <end position="114"/>
    </location>
</feature>
<keyword evidence="10" id="KW-1185">Reference proteome</keyword>
<dbReference type="InterPro" id="IPR037185">
    <property type="entry name" value="EmrE-like"/>
</dbReference>
<feature type="transmembrane region" description="Helical" evidence="6">
    <location>
        <begin position="190"/>
        <end position="210"/>
    </location>
</feature>
<dbReference type="InterPro" id="IPR000620">
    <property type="entry name" value="EamA_dom"/>
</dbReference>
<feature type="transmembrane region" description="Helical" evidence="6">
    <location>
        <begin position="165"/>
        <end position="183"/>
    </location>
</feature>
<dbReference type="Pfam" id="PF00892">
    <property type="entry name" value="EamA"/>
    <property type="match status" value="1"/>
</dbReference>
<dbReference type="PANTHER" id="PTHR31218">
    <property type="entry name" value="WAT1-RELATED PROTEIN"/>
    <property type="match status" value="1"/>
</dbReference>
<comment type="similarity">
    <text evidence="2 6">Belongs to the drug/metabolite transporter (DMT) superfamily. Plant drug/metabolite exporter (P-DME) (TC 2.A.7.4) family.</text>
</comment>
<feature type="transmembrane region" description="Helical" evidence="6">
    <location>
        <begin position="126"/>
        <end position="145"/>
    </location>
</feature>
<protein>
    <recommendedName>
        <fullName evidence="6">WAT1-related protein</fullName>
    </recommendedName>
</protein>
<dbReference type="SUPFAM" id="SSF103481">
    <property type="entry name" value="Multidrug resistance efflux transporter EmrE"/>
    <property type="match status" value="1"/>
</dbReference>
<evidence type="ECO:0000256" key="1">
    <source>
        <dbReference type="ARBA" id="ARBA00004141"/>
    </source>
</evidence>
<evidence type="ECO:0000313" key="10">
    <source>
        <dbReference type="Proteomes" id="UP000315295"/>
    </source>
</evidence>
<evidence type="ECO:0000256" key="6">
    <source>
        <dbReference type="RuleBase" id="RU363077"/>
    </source>
</evidence>
<sequence>MESIAFASATYCVAITNLIPAITFLLAVCFRQEKLSLTSIPGMAKLAGTAVGLGGAMVFVFYKGITIKIWSVHVNLIDTKNKTTSSSSHHPTNYALGAVLAFLGCTCNSLWLIIQGKMTRTFPCPMSATALTSLMATIQSVIYALCAERDWKQWHLGWNIRLLGVAYSGILISGIAVTLMAWCINMRGPLYAASFFPVLLVLVAILASLLLEENLYLGSILGAVFIIGGLYLYLWGKSIEIKRMNRVEPLETPRPSEFQSIEIVTTSTSAPAITTGSNDNNITSNSSRG</sequence>
<feature type="transmembrane region" description="Helical" evidence="6">
    <location>
        <begin position="6"/>
        <end position="30"/>
    </location>
</feature>
<evidence type="ECO:0000256" key="2">
    <source>
        <dbReference type="ARBA" id="ARBA00007635"/>
    </source>
</evidence>
<reference evidence="9 10" key="1">
    <citation type="journal article" date="2019" name="G3 (Bethesda)">
        <title>Sequencing of a Wild Apple (Malus baccata) Genome Unravels the Differences Between Cultivated and Wild Apple Species Regarding Disease Resistance and Cold Tolerance.</title>
        <authorList>
            <person name="Chen X."/>
        </authorList>
    </citation>
    <scope>NUCLEOTIDE SEQUENCE [LARGE SCALE GENOMIC DNA]</scope>
    <source>
        <strain evidence="10">cv. Shandingzi</strain>
        <tissue evidence="9">Leaves</tissue>
    </source>
</reference>
<organism evidence="9 10">
    <name type="scientific">Malus baccata</name>
    <name type="common">Siberian crab apple</name>
    <name type="synonym">Pyrus baccata</name>
    <dbReference type="NCBI Taxonomy" id="106549"/>
    <lineage>
        <taxon>Eukaryota</taxon>
        <taxon>Viridiplantae</taxon>
        <taxon>Streptophyta</taxon>
        <taxon>Embryophyta</taxon>
        <taxon>Tracheophyta</taxon>
        <taxon>Spermatophyta</taxon>
        <taxon>Magnoliopsida</taxon>
        <taxon>eudicotyledons</taxon>
        <taxon>Gunneridae</taxon>
        <taxon>Pentapetalae</taxon>
        <taxon>rosids</taxon>
        <taxon>fabids</taxon>
        <taxon>Rosales</taxon>
        <taxon>Rosaceae</taxon>
        <taxon>Amygdaloideae</taxon>
        <taxon>Maleae</taxon>
        <taxon>Malus</taxon>
    </lineage>
</organism>
<name>A0A540MFU1_MALBA</name>
<keyword evidence="5 6" id="KW-0472">Membrane</keyword>
<feature type="domain" description="EamA" evidence="8">
    <location>
        <begin position="96"/>
        <end position="234"/>
    </location>
</feature>
<gene>
    <name evidence="9" type="ORF">C1H46_016779</name>
</gene>
<dbReference type="EMBL" id="VIEB01000268">
    <property type="protein sequence ID" value="TQD97605.1"/>
    <property type="molecule type" value="Genomic_DNA"/>
</dbReference>
<dbReference type="Proteomes" id="UP000315295">
    <property type="component" value="Unassembled WGS sequence"/>
</dbReference>
<evidence type="ECO:0000256" key="3">
    <source>
        <dbReference type="ARBA" id="ARBA00022692"/>
    </source>
</evidence>
<accession>A0A540MFU1</accession>
<evidence type="ECO:0000313" key="9">
    <source>
        <dbReference type="EMBL" id="TQD97605.1"/>
    </source>
</evidence>
<evidence type="ECO:0000256" key="4">
    <source>
        <dbReference type="ARBA" id="ARBA00022989"/>
    </source>
</evidence>
<evidence type="ECO:0000259" key="8">
    <source>
        <dbReference type="Pfam" id="PF00892"/>
    </source>
</evidence>
<feature type="region of interest" description="Disordered" evidence="7">
    <location>
        <begin position="269"/>
        <end position="289"/>
    </location>
</feature>
<proteinExistence type="inferred from homology"/>
<dbReference type="STRING" id="106549.A0A540MFU1"/>
<feature type="transmembrane region" description="Helical" evidence="6">
    <location>
        <begin position="42"/>
        <end position="62"/>
    </location>
</feature>
<keyword evidence="3 6" id="KW-0812">Transmembrane</keyword>
<dbReference type="GO" id="GO:0016020">
    <property type="term" value="C:membrane"/>
    <property type="evidence" value="ECO:0007669"/>
    <property type="project" value="UniProtKB-SubCell"/>
</dbReference>
<comment type="subcellular location">
    <subcellularLocation>
        <location evidence="1 6">Membrane</location>
        <topology evidence="1 6">Multi-pass membrane protein</topology>
    </subcellularLocation>
</comment>
<evidence type="ECO:0000256" key="5">
    <source>
        <dbReference type="ARBA" id="ARBA00023136"/>
    </source>
</evidence>
<comment type="caution">
    <text evidence="9">The sequence shown here is derived from an EMBL/GenBank/DDBJ whole genome shotgun (WGS) entry which is preliminary data.</text>
</comment>
<feature type="transmembrane region" description="Helical" evidence="6">
    <location>
        <begin position="216"/>
        <end position="236"/>
    </location>
</feature>